<reference evidence="3" key="2">
    <citation type="submission" date="2020-02" db="EMBL/GenBank/DDBJ databases">
        <authorList>
            <person name="Gilchrist C.L.M."/>
            <person name="Chooi Y.-H."/>
        </authorList>
    </citation>
    <scope>NUCLEOTIDE SEQUENCE</scope>
    <source>
        <strain evidence="3">MST-FP2251</strain>
    </source>
</reference>
<feature type="region of interest" description="Disordered" evidence="1">
    <location>
        <begin position="120"/>
        <end position="151"/>
    </location>
</feature>
<name>A0AAD4CNA8_ASPNN</name>
<keyword evidence="2" id="KW-1133">Transmembrane helix</keyword>
<sequence>MHCHESLLTLLYPSTNFMSNKSHGTRLLPSFNEPQAQVQFPEPSSPDSGMIVPSCYLLLGRSSIWKPGTGIFELQNESPTNTGDHNPSILSLELMLTLTSVHPEGNKTLCTTKLEELVSNNSNKLEQQRPRTTFPKHEPPVRRDDSQMKSHHQKRKAKELHFFYITCILLGSLVGLTAILFVLRWGFARFFRTRTSFLGRPTTRGMQQPSMGSSRGPPIPDLTELDSREQASLVGVTGDDEAVEMRGPVARVFAPSTKPSRRRIQDVFDLESLGSRGRGGRSEERILVLPQAPNASIRRQQLSKEAQC</sequence>
<evidence type="ECO:0000313" key="3">
    <source>
        <dbReference type="EMBL" id="KAF9889684.1"/>
    </source>
</evidence>
<dbReference type="EMBL" id="VCAU01000033">
    <property type="protein sequence ID" value="KAF9889684.1"/>
    <property type="molecule type" value="Genomic_DNA"/>
</dbReference>
<evidence type="ECO:0000256" key="2">
    <source>
        <dbReference type="SAM" id="Phobius"/>
    </source>
</evidence>
<feature type="compositionally biased region" description="Basic and acidic residues" evidence="1">
    <location>
        <begin position="135"/>
        <end position="148"/>
    </location>
</feature>
<accession>A0AAD4CNA8</accession>
<gene>
    <name evidence="3" type="ORF">FE257_006990</name>
</gene>
<keyword evidence="2" id="KW-0812">Transmembrane</keyword>
<feature type="transmembrane region" description="Helical" evidence="2">
    <location>
        <begin position="162"/>
        <end position="187"/>
    </location>
</feature>
<comment type="caution">
    <text evidence="3">The sequence shown here is derived from an EMBL/GenBank/DDBJ whole genome shotgun (WGS) entry which is preliminary data.</text>
</comment>
<keyword evidence="2" id="KW-0472">Membrane</keyword>
<dbReference type="Proteomes" id="UP001194746">
    <property type="component" value="Unassembled WGS sequence"/>
</dbReference>
<evidence type="ECO:0000313" key="4">
    <source>
        <dbReference type="Proteomes" id="UP001194746"/>
    </source>
</evidence>
<organism evidence="3 4">
    <name type="scientific">Aspergillus nanangensis</name>
    <dbReference type="NCBI Taxonomy" id="2582783"/>
    <lineage>
        <taxon>Eukaryota</taxon>
        <taxon>Fungi</taxon>
        <taxon>Dikarya</taxon>
        <taxon>Ascomycota</taxon>
        <taxon>Pezizomycotina</taxon>
        <taxon>Eurotiomycetes</taxon>
        <taxon>Eurotiomycetidae</taxon>
        <taxon>Eurotiales</taxon>
        <taxon>Aspergillaceae</taxon>
        <taxon>Aspergillus</taxon>
        <taxon>Aspergillus subgen. Circumdati</taxon>
    </lineage>
</organism>
<proteinExistence type="predicted"/>
<evidence type="ECO:0000256" key="1">
    <source>
        <dbReference type="SAM" id="MobiDB-lite"/>
    </source>
</evidence>
<protein>
    <submittedName>
        <fullName evidence="3">Uncharacterized protein</fullName>
    </submittedName>
</protein>
<reference evidence="3" key="1">
    <citation type="journal article" date="2019" name="Beilstein J. Org. Chem.">
        <title>Nanangenines: drimane sesquiterpenoids as the dominant metabolite cohort of a novel Australian fungus, Aspergillus nanangensis.</title>
        <authorList>
            <person name="Lacey H.J."/>
            <person name="Gilchrist C.L.M."/>
            <person name="Crombie A."/>
            <person name="Kalaitzis J.A."/>
            <person name="Vuong D."/>
            <person name="Rutledge P.J."/>
            <person name="Turner P."/>
            <person name="Pitt J.I."/>
            <person name="Lacey E."/>
            <person name="Chooi Y.H."/>
            <person name="Piggott A.M."/>
        </authorList>
    </citation>
    <scope>NUCLEOTIDE SEQUENCE</scope>
    <source>
        <strain evidence="3">MST-FP2251</strain>
    </source>
</reference>
<dbReference type="AlphaFoldDB" id="A0AAD4CNA8"/>
<keyword evidence="4" id="KW-1185">Reference proteome</keyword>